<dbReference type="Pfam" id="PF17827">
    <property type="entry name" value="PrmC_N"/>
    <property type="match status" value="1"/>
</dbReference>
<reference evidence="9" key="2">
    <citation type="submission" date="2011-04" db="EMBL/GenBank/DDBJ databases">
        <title>The complete genome of chromosome of Treponema succinifaciens DSM 2489.</title>
        <authorList>
            <person name="Lucas S."/>
            <person name="Copeland A."/>
            <person name="Lapidus A."/>
            <person name="Bruce D."/>
            <person name="Goodwin L."/>
            <person name="Pitluck S."/>
            <person name="Peters L."/>
            <person name="Kyrpides N."/>
            <person name="Mavromatis K."/>
            <person name="Ivanova N."/>
            <person name="Ovchinnikova G."/>
            <person name="Teshima H."/>
            <person name="Detter J.C."/>
            <person name="Tapia R."/>
            <person name="Han C."/>
            <person name="Land M."/>
            <person name="Hauser L."/>
            <person name="Markowitz V."/>
            <person name="Cheng J.-F."/>
            <person name="Hugenholtz P."/>
            <person name="Woyke T."/>
            <person name="Wu D."/>
            <person name="Gronow S."/>
            <person name="Wellnitz S."/>
            <person name="Brambilla E."/>
            <person name="Klenk H.-P."/>
            <person name="Eisen J.A."/>
        </authorList>
    </citation>
    <scope>NUCLEOTIDE SEQUENCE [LARGE SCALE GENOMIC DNA]</scope>
    <source>
        <strain evidence="9">ATCC 33096 / DSM 2489 / 6091</strain>
    </source>
</reference>
<protein>
    <submittedName>
        <fullName evidence="8">Protein-(Glutamine-N5) methyltransferase, release factor-specific</fullName>
    </submittedName>
</protein>
<dbReference type="NCBIfam" id="TIGR03534">
    <property type="entry name" value="RF_mod_PrmC"/>
    <property type="match status" value="1"/>
</dbReference>
<gene>
    <name evidence="8" type="ordered locus">Tresu_0974</name>
</gene>
<dbReference type="EMBL" id="CP002631">
    <property type="protein sequence ID" value="AEB13894.1"/>
    <property type="molecule type" value="Genomic_DNA"/>
</dbReference>
<dbReference type="KEGG" id="tsu:Tresu_0974"/>
<evidence type="ECO:0000259" key="6">
    <source>
        <dbReference type="Pfam" id="PF02384"/>
    </source>
</evidence>
<dbReference type="HOGENOM" id="CLU_018398_3_1_12"/>
<dbReference type="GO" id="GO:0008276">
    <property type="term" value="F:protein methyltransferase activity"/>
    <property type="evidence" value="ECO:0007669"/>
    <property type="project" value="InterPro"/>
</dbReference>
<dbReference type="OrthoDB" id="9800643at2"/>
<evidence type="ECO:0000256" key="5">
    <source>
        <dbReference type="ARBA" id="ARBA00022747"/>
    </source>
</evidence>
<feature type="domain" description="DNA methylase adenine-specific" evidence="6">
    <location>
        <begin position="120"/>
        <end position="211"/>
    </location>
</feature>
<evidence type="ECO:0000256" key="3">
    <source>
        <dbReference type="ARBA" id="ARBA00022679"/>
    </source>
</evidence>
<dbReference type="InterPro" id="IPR003356">
    <property type="entry name" value="DNA_methylase_A-5"/>
</dbReference>
<dbReference type="InterPro" id="IPR040758">
    <property type="entry name" value="PrmC_N"/>
</dbReference>
<proteinExistence type="inferred from homology"/>
<dbReference type="Gene3D" id="3.40.50.150">
    <property type="entry name" value="Vaccinia Virus protein VP39"/>
    <property type="match status" value="1"/>
</dbReference>
<accession>F2NUR3</accession>
<dbReference type="InterPro" id="IPR029063">
    <property type="entry name" value="SAM-dependent_MTases_sf"/>
</dbReference>
<dbReference type="Proteomes" id="UP000006852">
    <property type="component" value="Chromosome"/>
</dbReference>
<dbReference type="GeneID" id="302998139"/>
<dbReference type="GO" id="GO:0008170">
    <property type="term" value="F:N-methyltransferase activity"/>
    <property type="evidence" value="ECO:0007669"/>
    <property type="project" value="InterPro"/>
</dbReference>
<keyword evidence="2 8" id="KW-0489">Methyltransferase</keyword>
<dbReference type="AlphaFoldDB" id="F2NUR3"/>
<dbReference type="PANTHER" id="PTHR18895:SF74">
    <property type="entry name" value="MTRF1L RELEASE FACTOR GLUTAMINE METHYLTRANSFERASE"/>
    <property type="match status" value="1"/>
</dbReference>
<dbReference type="SUPFAM" id="SSF53335">
    <property type="entry name" value="S-adenosyl-L-methionine-dependent methyltransferases"/>
    <property type="match status" value="1"/>
</dbReference>
<evidence type="ECO:0000313" key="9">
    <source>
        <dbReference type="Proteomes" id="UP000006852"/>
    </source>
</evidence>
<comment type="similarity">
    <text evidence="1">Belongs to the N(4)/N(6)-methyltransferase family.</text>
</comment>
<dbReference type="InterPro" id="IPR050320">
    <property type="entry name" value="N5-glutamine_MTase"/>
</dbReference>
<evidence type="ECO:0000256" key="2">
    <source>
        <dbReference type="ARBA" id="ARBA00022603"/>
    </source>
</evidence>
<keyword evidence="9" id="KW-1185">Reference proteome</keyword>
<dbReference type="GO" id="GO:0003677">
    <property type="term" value="F:DNA binding"/>
    <property type="evidence" value="ECO:0007669"/>
    <property type="project" value="InterPro"/>
</dbReference>
<dbReference type="PANTHER" id="PTHR18895">
    <property type="entry name" value="HEMK METHYLTRANSFERASE"/>
    <property type="match status" value="1"/>
</dbReference>
<feature type="domain" description="Release factor glutamine methyltransferase N-terminal" evidence="7">
    <location>
        <begin position="5"/>
        <end position="73"/>
    </location>
</feature>
<dbReference type="RefSeq" id="WP_013701186.1">
    <property type="nucleotide sequence ID" value="NC_015385.1"/>
</dbReference>
<evidence type="ECO:0000256" key="1">
    <source>
        <dbReference type="ARBA" id="ARBA00006594"/>
    </source>
</evidence>
<dbReference type="InterPro" id="IPR019874">
    <property type="entry name" value="RF_methyltr_PrmC"/>
</dbReference>
<dbReference type="InterPro" id="IPR002052">
    <property type="entry name" value="DNA_methylase_N6_adenine_CS"/>
</dbReference>
<evidence type="ECO:0000259" key="7">
    <source>
        <dbReference type="Pfam" id="PF17827"/>
    </source>
</evidence>
<dbReference type="STRING" id="869209.Tresu_0974"/>
<name>F2NUR3_TRES6</name>
<keyword evidence="5" id="KW-0680">Restriction system</keyword>
<evidence type="ECO:0000313" key="8">
    <source>
        <dbReference type="EMBL" id="AEB13894.1"/>
    </source>
</evidence>
<dbReference type="GO" id="GO:0032259">
    <property type="term" value="P:methylation"/>
    <property type="evidence" value="ECO:0007669"/>
    <property type="project" value="UniProtKB-KW"/>
</dbReference>
<keyword evidence="3" id="KW-0808">Transferase</keyword>
<dbReference type="NCBIfam" id="TIGR00536">
    <property type="entry name" value="hemK_fam"/>
    <property type="match status" value="1"/>
</dbReference>
<keyword evidence="4" id="KW-0949">S-adenosyl-L-methionine</keyword>
<dbReference type="PROSITE" id="PS00092">
    <property type="entry name" value="N6_MTASE"/>
    <property type="match status" value="1"/>
</dbReference>
<reference evidence="8 9" key="1">
    <citation type="journal article" date="2011" name="Stand. Genomic Sci.">
        <title>Complete genome sequence of Treponema succinifaciens type strain (6091).</title>
        <authorList>
            <person name="Han C."/>
            <person name="Gronow S."/>
            <person name="Teshima H."/>
            <person name="Lapidus A."/>
            <person name="Nolan M."/>
            <person name="Lucas S."/>
            <person name="Hammon N."/>
            <person name="Deshpande S."/>
            <person name="Cheng J.F."/>
            <person name="Zeytun A."/>
            <person name="Tapia R."/>
            <person name="Goodwin L."/>
            <person name="Pitluck S."/>
            <person name="Liolios K."/>
            <person name="Pagani I."/>
            <person name="Ivanova N."/>
            <person name="Mavromatis K."/>
            <person name="Mikhailova N."/>
            <person name="Huntemann M."/>
            <person name="Pati A."/>
            <person name="Chen A."/>
            <person name="Palaniappan K."/>
            <person name="Land M."/>
            <person name="Hauser L."/>
            <person name="Brambilla E.M."/>
            <person name="Rohde M."/>
            <person name="Goker M."/>
            <person name="Woyke T."/>
            <person name="Bristow J."/>
            <person name="Eisen J.A."/>
            <person name="Markowitz V."/>
            <person name="Hugenholtz P."/>
            <person name="Kyrpides N.C."/>
            <person name="Klenk H.P."/>
            <person name="Detter J.C."/>
        </authorList>
    </citation>
    <scope>NUCLEOTIDE SEQUENCE [LARGE SCALE GENOMIC DNA]</scope>
    <source>
        <strain evidence="9">ATCC 33096 / DSM 2489 / 6091</strain>
    </source>
</reference>
<dbReference type="InterPro" id="IPR004556">
    <property type="entry name" value="HemK-like"/>
</dbReference>
<dbReference type="eggNOG" id="COG2890">
    <property type="taxonomic scope" value="Bacteria"/>
</dbReference>
<evidence type="ECO:0000256" key="4">
    <source>
        <dbReference type="ARBA" id="ARBA00022691"/>
    </source>
</evidence>
<dbReference type="Gene3D" id="1.10.8.10">
    <property type="entry name" value="DNA helicase RuvA subunit, C-terminal domain"/>
    <property type="match status" value="1"/>
</dbReference>
<dbReference type="GO" id="GO:0009307">
    <property type="term" value="P:DNA restriction-modification system"/>
    <property type="evidence" value="ECO:0007669"/>
    <property type="project" value="UniProtKB-KW"/>
</dbReference>
<dbReference type="Pfam" id="PF02384">
    <property type="entry name" value="N6_Mtase"/>
    <property type="match status" value="1"/>
</dbReference>
<sequence length="310" mass="34777">MTISQARKFALSELKFSPSPILDADVILKWILKCDQTFILFHSETELSELQKNIFCSSIEKRKTGLPVAYITGIKEFFGSDFEVDKNVLIPKPDTELLVENAVNFIEEKFHASSDCKILSVCDMCSGSGCVGISILKFIEEKKIIPKSLLPKIIFADISKKTLDIAKKNSLRLLSEFAFEKTVFVQSNLFENLGQSRNGLFDVIVSNPPYIPYSQTVELLKDGRSEPSLALCGDIDLNGNLTNFDDGLEIIRNLIFQSVDFLNPGGILILETGEYNAFQTKKIMEDSEFKDVKIYKDLEGQFRNVSGILA</sequence>
<organism evidence="8 9">
    <name type="scientific">Treponema succinifaciens (strain ATCC 33096 / DSM 2489 / 6091)</name>
    <dbReference type="NCBI Taxonomy" id="869209"/>
    <lineage>
        <taxon>Bacteria</taxon>
        <taxon>Pseudomonadati</taxon>
        <taxon>Spirochaetota</taxon>
        <taxon>Spirochaetia</taxon>
        <taxon>Spirochaetales</taxon>
        <taxon>Treponemataceae</taxon>
        <taxon>Treponema</taxon>
    </lineage>
</organism>